<keyword evidence="10" id="KW-1185">Reference proteome</keyword>
<dbReference type="PANTHER" id="PTHR47950">
    <property type="entry name" value="CYTOCHROME P450, FAMILY 76, SUBFAMILY C, POLYPEPTIDE 5-RELATED"/>
    <property type="match status" value="1"/>
</dbReference>
<dbReference type="InterPro" id="IPR036396">
    <property type="entry name" value="Cyt_P450_sf"/>
</dbReference>
<dbReference type="GO" id="GO:0005506">
    <property type="term" value="F:iron ion binding"/>
    <property type="evidence" value="ECO:0007669"/>
    <property type="project" value="InterPro"/>
</dbReference>
<keyword evidence="2 7" id="KW-0349">Heme</keyword>
<dbReference type="SUPFAM" id="SSF48264">
    <property type="entry name" value="Cytochrome P450"/>
    <property type="match status" value="1"/>
</dbReference>
<dbReference type="InterPro" id="IPR001128">
    <property type="entry name" value="Cyt_P450"/>
</dbReference>
<comment type="cofactor">
    <cofactor evidence="7">
        <name>heme</name>
        <dbReference type="ChEBI" id="CHEBI:30413"/>
    </cofactor>
</comment>
<evidence type="ECO:0000256" key="2">
    <source>
        <dbReference type="ARBA" id="ARBA00022617"/>
    </source>
</evidence>
<evidence type="ECO:0000256" key="5">
    <source>
        <dbReference type="ARBA" id="ARBA00023004"/>
    </source>
</evidence>
<gene>
    <name evidence="9" type="ORF">E3N88_07412</name>
</gene>
<evidence type="ECO:0000256" key="3">
    <source>
        <dbReference type="ARBA" id="ARBA00022723"/>
    </source>
</evidence>
<dbReference type="Proteomes" id="UP000326396">
    <property type="component" value="Linkage Group LG11"/>
</dbReference>
<sequence length="435" mass="48905">MEFYYELIVGLLLSYAITRLVTSSIFGLAKASNLPPGPTPLPIIGSLHLLGDQPHQSLAKLAKIHGPIMSLKLGQTTALVISSAAAAKEVLQKQDLAFCSRSIPDALHAQRHFEHSVSFIPVGTQWRTLRKIINSNISSGKSLEASERLRGEKVKELMTYCHKASLSNEPVDIGRAAFRTSLNLLSNTIFSKDLTDPFEDSGKEFKELVGNIMIEAGKPNLVDYFPVLRMLDPQGIRRRMNRHFKKIIGMFEELIDERCGIESRLKEEEDVLDVCLKMSHDKPDELSPLHMKMLFLDMFAAGTDTTSSTVEWAMTELLRNPHIMAKAKEELENVIGRDPNIWKDSEKFKPERFLTSSIDVRGQDFELIPFGGGRRICPGMPLALRIIPMVLGSLLNNFNWSLDTRDHPTNLDMKERFGITIQKADPLYVVPKPLN</sequence>
<proteinExistence type="inferred from homology"/>
<dbReference type="GO" id="GO:0004497">
    <property type="term" value="F:monooxygenase activity"/>
    <property type="evidence" value="ECO:0007669"/>
    <property type="project" value="UniProtKB-KW"/>
</dbReference>
<dbReference type="Gene3D" id="1.10.630.10">
    <property type="entry name" value="Cytochrome P450"/>
    <property type="match status" value="2"/>
</dbReference>
<evidence type="ECO:0000256" key="1">
    <source>
        <dbReference type="ARBA" id="ARBA00010617"/>
    </source>
</evidence>
<comment type="similarity">
    <text evidence="1 8">Belongs to the cytochrome P450 family.</text>
</comment>
<protein>
    <recommendedName>
        <fullName evidence="11">Geraniol 8-hydroxylase</fullName>
    </recommendedName>
</protein>
<dbReference type="AlphaFoldDB" id="A0A5N6PSW4"/>
<dbReference type="OrthoDB" id="2789670at2759"/>
<keyword evidence="5 7" id="KW-0408">Iron</keyword>
<evidence type="ECO:0000313" key="10">
    <source>
        <dbReference type="Proteomes" id="UP000326396"/>
    </source>
</evidence>
<evidence type="ECO:0000256" key="8">
    <source>
        <dbReference type="RuleBase" id="RU000461"/>
    </source>
</evidence>
<dbReference type="GO" id="GO:0016705">
    <property type="term" value="F:oxidoreductase activity, acting on paired donors, with incorporation or reduction of molecular oxygen"/>
    <property type="evidence" value="ECO:0007669"/>
    <property type="project" value="InterPro"/>
</dbReference>
<organism evidence="9 10">
    <name type="scientific">Mikania micrantha</name>
    <name type="common">bitter vine</name>
    <dbReference type="NCBI Taxonomy" id="192012"/>
    <lineage>
        <taxon>Eukaryota</taxon>
        <taxon>Viridiplantae</taxon>
        <taxon>Streptophyta</taxon>
        <taxon>Embryophyta</taxon>
        <taxon>Tracheophyta</taxon>
        <taxon>Spermatophyta</taxon>
        <taxon>Magnoliopsida</taxon>
        <taxon>eudicotyledons</taxon>
        <taxon>Gunneridae</taxon>
        <taxon>Pentapetalae</taxon>
        <taxon>asterids</taxon>
        <taxon>campanulids</taxon>
        <taxon>Asterales</taxon>
        <taxon>Asteraceae</taxon>
        <taxon>Asteroideae</taxon>
        <taxon>Heliantheae alliance</taxon>
        <taxon>Eupatorieae</taxon>
        <taxon>Mikania</taxon>
    </lineage>
</organism>
<comment type="caution">
    <text evidence="9">The sequence shown here is derived from an EMBL/GenBank/DDBJ whole genome shotgun (WGS) entry which is preliminary data.</text>
</comment>
<keyword evidence="6 8" id="KW-0503">Monooxygenase</keyword>
<accession>A0A5N6PSW4</accession>
<dbReference type="Pfam" id="PF00067">
    <property type="entry name" value="p450"/>
    <property type="match status" value="1"/>
</dbReference>
<evidence type="ECO:0000256" key="7">
    <source>
        <dbReference type="PIRSR" id="PIRSR602401-1"/>
    </source>
</evidence>
<dbReference type="InterPro" id="IPR017972">
    <property type="entry name" value="Cyt_P450_CS"/>
</dbReference>
<dbReference type="PRINTS" id="PR00385">
    <property type="entry name" value="P450"/>
</dbReference>
<dbReference type="GO" id="GO:0020037">
    <property type="term" value="F:heme binding"/>
    <property type="evidence" value="ECO:0007669"/>
    <property type="project" value="InterPro"/>
</dbReference>
<evidence type="ECO:0000256" key="4">
    <source>
        <dbReference type="ARBA" id="ARBA00023002"/>
    </source>
</evidence>
<dbReference type="PRINTS" id="PR00463">
    <property type="entry name" value="EP450I"/>
</dbReference>
<reference evidence="9 10" key="1">
    <citation type="submission" date="2019-05" db="EMBL/GenBank/DDBJ databases">
        <title>Mikania micrantha, genome provides insights into the molecular mechanism of rapid growth.</title>
        <authorList>
            <person name="Liu B."/>
        </authorList>
    </citation>
    <scope>NUCLEOTIDE SEQUENCE [LARGE SCALE GENOMIC DNA]</scope>
    <source>
        <strain evidence="9">NLD-2019</strain>
        <tissue evidence="9">Leaf</tissue>
    </source>
</reference>
<keyword evidence="3 7" id="KW-0479">Metal-binding</keyword>
<dbReference type="InterPro" id="IPR002401">
    <property type="entry name" value="Cyt_P450_E_grp-I"/>
</dbReference>
<evidence type="ECO:0000256" key="6">
    <source>
        <dbReference type="ARBA" id="ARBA00023033"/>
    </source>
</evidence>
<name>A0A5N6PSW4_9ASTR</name>
<dbReference type="PANTHER" id="PTHR47950:SF4">
    <property type="entry name" value="GERANIOL 8-HYDROXYLASE-LIKE"/>
    <property type="match status" value="1"/>
</dbReference>
<dbReference type="EMBL" id="SZYD01000003">
    <property type="protein sequence ID" value="KAD6796516.1"/>
    <property type="molecule type" value="Genomic_DNA"/>
</dbReference>
<dbReference type="PROSITE" id="PS00086">
    <property type="entry name" value="CYTOCHROME_P450"/>
    <property type="match status" value="1"/>
</dbReference>
<feature type="binding site" description="axial binding residue" evidence="7">
    <location>
        <position position="377"/>
    </location>
    <ligand>
        <name>heme</name>
        <dbReference type="ChEBI" id="CHEBI:30413"/>
    </ligand>
    <ligandPart>
        <name>Fe</name>
        <dbReference type="ChEBI" id="CHEBI:18248"/>
    </ligandPart>
</feature>
<evidence type="ECO:0008006" key="11">
    <source>
        <dbReference type="Google" id="ProtNLM"/>
    </source>
</evidence>
<keyword evidence="4 8" id="KW-0560">Oxidoreductase</keyword>
<evidence type="ECO:0000313" key="9">
    <source>
        <dbReference type="EMBL" id="KAD6796516.1"/>
    </source>
</evidence>